<gene>
    <name evidence="1" type="ORF">M436DRAFT_66136</name>
</gene>
<name>A0A074X7Y0_9PEZI</name>
<dbReference type="Proteomes" id="UP000027730">
    <property type="component" value="Unassembled WGS sequence"/>
</dbReference>
<protein>
    <submittedName>
        <fullName evidence="1">Uncharacterized protein</fullName>
    </submittedName>
</protein>
<sequence>MKDMFQKENPDMMGFLGRVKLAESTRFIFEISSWLARLLVYQSAFALFSRLSCQPNRDCLHTKPLSRLIFRDLKPQVGKLDPYGSHFQPYFVHEALNVGTLPRSCPDFRLATATYGLVPTTEMSTVLGPETSCDSFSEDSGCAALHSCLSVHGIFVEHTRRGVRAQILNQGVLTRCRGPLVSVLLQFSQHDQTGAKYAGCCISGIHEPFLIQYSLMHGFSNRSAVHETQATPKYMVAVAASSQSEAHGDVPQRDVDISQRVATMVLELSYARQSCASTSIPTLTALGHTSTRRGTQWVASIVTPYPTISWTWKHTLPTGVIAAAASSVMGACMSLELQPQAEGFRSPCYNTSLITRTLDLSAEEHTSVHCEHAAQSLNGDVPCVFLSASSRATEGSWGGGRAGFCSKCCRSLLPHSHIHLSTSEQAIVLFLTDSCIDAALSFHTTGQCSRFRIYFAFRLAANDARSDGIGWSMCTEITLGSVMPVTSSTIEAPNARCKNKQCFIASTLPESHRCDLNSSGDESWFHHTFTIDWDIVYGTERLMPSGMKLDGVYRSSTARQLSELGKNDLADTESDRAACTTSPPVSTPMTLGRLSSCMSTVYPGKTCLSIR</sequence>
<proteinExistence type="predicted"/>
<keyword evidence="2" id="KW-1185">Reference proteome</keyword>
<dbReference type="RefSeq" id="XP_013424927.1">
    <property type="nucleotide sequence ID" value="XM_013569473.1"/>
</dbReference>
<accession>A0A074X7Y0</accession>
<evidence type="ECO:0000313" key="2">
    <source>
        <dbReference type="Proteomes" id="UP000027730"/>
    </source>
</evidence>
<dbReference type="AlphaFoldDB" id="A0A074X7Y0"/>
<dbReference type="GeneID" id="25413998"/>
<dbReference type="HOGENOM" id="CLU_446853_0_0_1"/>
<reference evidence="1 2" key="1">
    <citation type="journal article" date="2014" name="BMC Genomics">
        <title>Genome sequencing of four Aureobasidium pullulans varieties: biotechnological potential, stress tolerance, and description of new species.</title>
        <authorList>
            <person name="Gostin Ar C."/>
            <person name="Ohm R.A."/>
            <person name="Kogej T."/>
            <person name="Sonjak S."/>
            <person name="Turk M."/>
            <person name="Zajc J."/>
            <person name="Zalar P."/>
            <person name="Grube M."/>
            <person name="Sun H."/>
            <person name="Han J."/>
            <person name="Sharma A."/>
            <person name="Chiniquy J."/>
            <person name="Ngan C.Y."/>
            <person name="Lipzen A."/>
            <person name="Barry K."/>
            <person name="Grigoriev I.V."/>
            <person name="Gunde-Cimerman N."/>
        </authorList>
    </citation>
    <scope>NUCLEOTIDE SEQUENCE [LARGE SCALE GENOMIC DNA]</scope>
    <source>
        <strain evidence="1 2">CBS 147.97</strain>
    </source>
</reference>
<evidence type="ECO:0000313" key="1">
    <source>
        <dbReference type="EMBL" id="KEQ70731.1"/>
    </source>
</evidence>
<organism evidence="1 2">
    <name type="scientific">Aureobasidium namibiae CBS 147.97</name>
    <dbReference type="NCBI Taxonomy" id="1043004"/>
    <lineage>
        <taxon>Eukaryota</taxon>
        <taxon>Fungi</taxon>
        <taxon>Dikarya</taxon>
        <taxon>Ascomycota</taxon>
        <taxon>Pezizomycotina</taxon>
        <taxon>Dothideomycetes</taxon>
        <taxon>Dothideomycetidae</taxon>
        <taxon>Dothideales</taxon>
        <taxon>Saccotheciaceae</taxon>
        <taxon>Aureobasidium</taxon>
    </lineage>
</organism>
<dbReference type="EMBL" id="KL584716">
    <property type="protein sequence ID" value="KEQ70731.1"/>
    <property type="molecule type" value="Genomic_DNA"/>
</dbReference>